<evidence type="ECO:0000256" key="2">
    <source>
        <dbReference type="SAM" id="MobiDB-lite"/>
    </source>
</evidence>
<dbReference type="AlphaFoldDB" id="A0A0P1A5M2"/>
<keyword evidence="1" id="KW-0175">Coiled coil</keyword>
<accession>A0A0P1A5M2</accession>
<feature type="coiled-coil region" evidence="1">
    <location>
        <begin position="60"/>
        <end position="108"/>
    </location>
</feature>
<dbReference type="Proteomes" id="UP000054928">
    <property type="component" value="Unassembled WGS sequence"/>
</dbReference>
<feature type="compositionally biased region" description="Basic and acidic residues" evidence="2">
    <location>
        <begin position="120"/>
        <end position="133"/>
    </location>
</feature>
<evidence type="ECO:0000256" key="1">
    <source>
        <dbReference type="SAM" id="Coils"/>
    </source>
</evidence>
<dbReference type="RefSeq" id="XP_024572218.1">
    <property type="nucleotide sequence ID" value="XM_024728747.1"/>
</dbReference>
<feature type="region of interest" description="Disordered" evidence="2">
    <location>
        <begin position="111"/>
        <end position="159"/>
    </location>
</feature>
<feature type="compositionally biased region" description="Basic and acidic residues" evidence="2">
    <location>
        <begin position="14"/>
        <end position="29"/>
    </location>
</feature>
<reference evidence="4" key="1">
    <citation type="submission" date="2014-09" db="EMBL/GenBank/DDBJ databases">
        <authorList>
            <person name="Sharma Rahul"/>
            <person name="Thines Marco"/>
        </authorList>
    </citation>
    <scope>NUCLEOTIDE SEQUENCE [LARGE SCALE GENOMIC DNA]</scope>
</reference>
<dbReference type="GeneID" id="36395233"/>
<sequence length="219" mass="25872">MHSIDPDPQCSAEHSSEKSTEFQVHKNEKMSSVLGSNSGQMTIQSDNEVEINDHDVNKILTELFAEVESKKKLLDSEEETFHREQDRLNSLQHEHAELLCILKRSQRRRKERFRVQSMLRRPEEEAKNRKYESDTASNGGSDNGCKDHHRHSNCDRHHNFYNGIKKDRKRLRRFQNDVSLRFRLLRSECQRSELQVEKLMADLRREYADSCLFGTPLKF</sequence>
<name>A0A0P1A5M2_PLAHL</name>
<protein>
    <submittedName>
        <fullName evidence="3">Uncharacterized protein</fullName>
    </submittedName>
</protein>
<organism evidence="3 4">
    <name type="scientific">Plasmopara halstedii</name>
    <name type="common">Downy mildew of sunflower</name>
    <dbReference type="NCBI Taxonomy" id="4781"/>
    <lineage>
        <taxon>Eukaryota</taxon>
        <taxon>Sar</taxon>
        <taxon>Stramenopiles</taxon>
        <taxon>Oomycota</taxon>
        <taxon>Peronosporomycetes</taxon>
        <taxon>Peronosporales</taxon>
        <taxon>Peronosporaceae</taxon>
        <taxon>Plasmopara</taxon>
    </lineage>
</organism>
<dbReference type="EMBL" id="CCYD01000109">
    <property type="protein sequence ID" value="CEG35849.1"/>
    <property type="molecule type" value="Genomic_DNA"/>
</dbReference>
<evidence type="ECO:0000313" key="3">
    <source>
        <dbReference type="EMBL" id="CEG35849.1"/>
    </source>
</evidence>
<keyword evidence="4" id="KW-1185">Reference proteome</keyword>
<evidence type="ECO:0000313" key="4">
    <source>
        <dbReference type="Proteomes" id="UP000054928"/>
    </source>
</evidence>
<feature type="region of interest" description="Disordered" evidence="2">
    <location>
        <begin position="1"/>
        <end position="40"/>
    </location>
</feature>
<dbReference type="OrthoDB" id="126379at2759"/>
<proteinExistence type="predicted"/>